<dbReference type="InterPro" id="IPR017340">
    <property type="entry name" value="U1_snRNP-C"/>
</dbReference>
<feature type="compositionally biased region" description="Pro residues" evidence="5">
    <location>
        <begin position="109"/>
        <end position="169"/>
    </location>
</feature>
<comment type="subunit">
    <text evidence="4">U1 snRNP is composed of the 7 core Sm proteins B/B', D1, D2, D3, E, F and G that assemble in a heptameric protein ring on the Sm site of the small nuclear RNA to form the core snRNP, and at least 3 U1 snRNP-specific proteins U1-70K, U1-A and U1-C. U1-C interacts with U1 snRNA and the 5' splice-site region of the pre-mRNA.</text>
</comment>
<evidence type="ECO:0000256" key="3">
    <source>
        <dbReference type="ARBA" id="ARBA00022833"/>
    </source>
</evidence>
<dbReference type="GO" id="GO:0030619">
    <property type="term" value="F:U1 snRNA binding"/>
    <property type="evidence" value="ECO:0007669"/>
    <property type="project" value="UniProtKB-UniRule"/>
</dbReference>
<keyword evidence="2 4" id="KW-0863">Zinc-finger</keyword>
<comment type="similarity">
    <text evidence="4">Belongs to the U1 small nuclear ribonucleoprotein C family.</text>
</comment>
<keyword evidence="8" id="KW-1185">Reference proteome</keyword>
<keyword evidence="4" id="KW-0687">Ribonucleoprotein</keyword>
<keyword evidence="4" id="KW-0539">Nucleus</keyword>
<dbReference type="InterPro" id="IPR036236">
    <property type="entry name" value="Znf_C2H2_sf"/>
</dbReference>
<dbReference type="EMBL" id="RSCE01000002">
    <property type="protein sequence ID" value="RSH86821.1"/>
    <property type="molecule type" value="Genomic_DNA"/>
</dbReference>
<dbReference type="GO" id="GO:0000387">
    <property type="term" value="P:spliceosomal snRNP assembly"/>
    <property type="evidence" value="ECO:0007669"/>
    <property type="project" value="UniProtKB-UniRule"/>
</dbReference>
<dbReference type="PIRSF" id="PIRSF037969">
    <property type="entry name" value="U1_snRNP-C"/>
    <property type="match status" value="1"/>
</dbReference>
<keyword evidence="3 4" id="KW-0862">Zinc</keyword>
<dbReference type="Proteomes" id="UP000279236">
    <property type="component" value="Unassembled WGS sequence"/>
</dbReference>
<accession>A0A427Y6V4</accession>
<evidence type="ECO:0000256" key="4">
    <source>
        <dbReference type="HAMAP-Rule" id="MF_03153"/>
    </source>
</evidence>
<dbReference type="GO" id="GO:0000243">
    <property type="term" value="C:commitment complex"/>
    <property type="evidence" value="ECO:0007669"/>
    <property type="project" value="UniProtKB-UniRule"/>
</dbReference>
<comment type="caution">
    <text evidence="7">The sequence shown here is derived from an EMBL/GenBank/DDBJ whole genome shotgun (WGS) entry which is preliminary data.</text>
</comment>
<comment type="function">
    <text evidence="4">Component of the spliceosomal U1 snRNP, which is essential for recognition of the pre-mRNA 5' splice-site and the subsequent assembly of the spliceosome. U1-C is directly involved in initial 5' splice-site recognition for both constitutive and regulated alternative splicing. The interaction with the 5' splice-site seems to precede base-pairing between the pre-mRNA and the U1 snRNA. Stimulates commitment or early (E) complex formation by stabilizing the base pairing of the 5' end of the U1 snRNA and the 5' splice-site region.</text>
</comment>
<evidence type="ECO:0000256" key="2">
    <source>
        <dbReference type="ARBA" id="ARBA00022771"/>
    </source>
</evidence>
<dbReference type="GO" id="GO:0071004">
    <property type="term" value="C:U2-type prespliceosome"/>
    <property type="evidence" value="ECO:0007669"/>
    <property type="project" value="UniProtKB-UniRule"/>
</dbReference>
<comment type="subcellular location">
    <subcellularLocation>
        <location evidence="4">Nucleus</location>
    </subcellularLocation>
</comment>
<gene>
    <name evidence="7" type="ORF">EHS24_005095</name>
</gene>
<evidence type="ECO:0000256" key="1">
    <source>
        <dbReference type="ARBA" id="ARBA00022723"/>
    </source>
</evidence>
<name>A0A427Y6V4_9TREE</name>
<dbReference type="PANTHER" id="PTHR31148:SF1">
    <property type="entry name" value="U1 SMALL NUCLEAR RIBONUCLEOPROTEIN C"/>
    <property type="match status" value="1"/>
</dbReference>
<dbReference type="OrthoDB" id="76567at2759"/>
<dbReference type="GO" id="GO:0003729">
    <property type="term" value="F:mRNA binding"/>
    <property type="evidence" value="ECO:0007669"/>
    <property type="project" value="UniProtKB-UniRule"/>
</dbReference>
<evidence type="ECO:0000259" key="6">
    <source>
        <dbReference type="Pfam" id="PF06220"/>
    </source>
</evidence>
<dbReference type="GO" id="GO:0005685">
    <property type="term" value="C:U1 snRNP"/>
    <property type="evidence" value="ECO:0007669"/>
    <property type="project" value="UniProtKB-UniRule"/>
</dbReference>
<dbReference type="STRING" id="105984.A0A427Y6V4"/>
<keyword evidence="4" id="KW-0694">RNA-binding</keyword>
<feature type="compositionally biased region" description="Basic and acidic residues" evidence="5">
    <location>
        <begin position="175"/>
        <end position="199"/>
    </location>
</feature>
<dbReference type="GO" id="GO:0000395">
    <property type="term" value="P:mRNA 5'-splice site recognition"/>
    <property type="evidence" value="ECO:0007669"/>
    <property type="project" value="UniProtKB-UniRule"/>
</dbReference>
<evidence type="ECO:0000313" key="7">
    <source>
        <dbReference type="EMBL" id="RSH86821.1"/>
    </source>
</evidence>
<dbReference type="GO" id="GO:0030627">
    <property type="term" value="F:pre-mRNA 5'-splice site binding"/>
    <property type="evidence" value="ECO:0007669"/>
    <property type="project" value="InterPro"/>
</dbReference>
<dbReference type="SUPFAM" id="SSF57667">
    <property type="entry name" value="beta-beta-alpha zinc fingers"/>
    <property type="match status" value="1"/>
</dbReference>
<keyword evidence="1 4" id="KW-0479">Metal-binding</keyword>
<dbReference type="Gene3D" id="3.30.160.60">
    <property type="entry name" value="Classic Zinc Finger"/>
    <property type="match status" value="1"/>
</dbReference>
<evidence type="ECO:0000313" key="8">
    <source>
        <dbReference type="Proteomes" id="UP000279236"/>
    </source>
</evidence>
<evidence type="ECO:0000256" key="5">
    <source>
        <dbReference type="SAM" id="MobiDB-lite"/>
    </source>
</evidence>
<dbReference type="GeneID" id="39589638"/>
<feature type="compositionally biased region" description="Basic and acidic residues" evidence="5">
    <location>
        <begin position="224"/>
        <end position="233"/>
    </location>
</feature>
<dbReference type="GO" id="GO:0008270">
    <property type="term" value="F:zinc ion binding"/>
    <property type="evidence" value="ECO:0007669"/>
    <property type="project" value="UniProtKB-UniRule"/>
</dbReference>
<feature type="region of interest" description="Disordered" evidence="5">
    <location>
        <begin position="109"/>
        <end position="233"/>
    </location>
</feature>
<feature type="domain" description="U1-C C2H2-type zinc finger" evidence="6">
    <location>
        <begin position="29"/>
        <end position="59"/>
    </location>
</feature>
<feature type="compositionally biased region" description="Low complexity" evidence="5">
    <location>
        <begin position="204"/>
        <end position="216"/>
    </location>
</feature>
<dbReference type="HAMAP" id="MF_03153">
    <property type="entry name" value="U1_C"/>
    <property type="match status" value="1"/>
</dbReference>
<proteinExistence type="inferred from homology"/>
<sequence length="233" mass="25058">MFVPVLVLGLSPFWSLAFCLWRLGWPFTYCDIYLTHDSMNARKAHNTGRNHISNVRDYFANLGPDRTQSTIDNIVNSHEGGGRAQMFAAPSMRLGAGFMNPMATAPGGPAYPPFQGGPPAATPPFPPRGGPGGMPPFPPAGGAMPPFPPAGGAMPPFPPPGGAMPPFPPQQQRQGGDRGGRDDRGGDRRNDRRDDRGDRGGYGQQQQQQQQQHYQQGGQGGGVHPDRMRMMGN</sequence>
<protein>
    <recommendedName>
        <fullName evidence="4">U1 small nuclear ribonucleoprotein C</fullName>
        <shortName evidence="4">U1 snRNP C</shortName>
        <shortName evidence="4">U1-C</shortName>
        <shortName evidence="4">U1C</shortName>
    </recommendedName>
</protein>
<reference evidence="7 8" key="1">
    <citation type="submission" date="2018-11" db="EMBL/GenBank/DDBJ databases">
        <title>Genome sequence of Apiotrichum porosum DSM 27194.</title>
        <authorList>
            <person name="Aliyu H."/>
            <person name="Gorte O."/>
            <person name="Ochsenreither K."/>
        </authorList>
    </citation>
    <scope>NUCLEOTIDE SEQUENCE [LARGE SCALE GENOMIC DNA]</scope>
    <source>
        <strain evidence="7 8">DSM 27194</strain>
    </source>
</reference>
<dbReference type="InterPro" id="IPR013085">
    <property type="entry name" value="U1-CZ_Znf_C2H2"/>
</dbReference>
<dbReference type="RefSeq" id="XP_028479606.1">
    <property type="nucleotide sequence ID" value="XM_028620634.1"/>
</dbReference>
<dbReference type="AlphaFoldDB" id="A0A427Y6V4"/>
<dbReference type="PANTHER" id="PTHR31148">
    <property type="entry name" value="U1 SMALL NUCLEAR RIBONUCLEOPROTEIN C"/>
    <property type="match status" value="1"/>
</dbReference>
<organism evidence="7 8">
    <name type="scientific">Apiotrichum porosum</name>
    <dbReference type="NCBI Taxonomy" id="105984"/>
    <lineage>
        <taxon>Eukaryota</taxon>
        <taxon>Fungi</taxon>
        <taxon>Dikarya</taxon>
        <taxon>Basidiomycota</taxon>
        <taxon>Agaricomycotina</taxon>
        <taxon>Tremellomycetes</taxon>
        <taxon>Trichosporonales</taxon>
        <taxon>Trichosporonaceae</taxon>
        <taxon>Apiotrichum</taxon>
    </lineage>
</organism>
<dbReference type="Pfam" id="PF06220">
    <property type="entry name" value="zf-U1"/>
    <property type="match status" value="1"/>
</dbReference>